<dbReference type="InterPro" id="IPR036187">
    <property type="entry name" value="DNA_mismatch_repair_MutS_sf"/>
</dbReference>
<dbReference type="InterPro" id="IPR007860">
    <property type="entry name" value="DNA_mmatch_repair_MutS_con_dom"/>
</dbReference>
<keyword evidence="9" id="KW-1185">Reference proteome</keyword>
<dbReference type="PANTHER" id="PTHR11361:SF21">
    <property type="entry name" value="MUTS PROTEIN HOMOLOG 4"/>
    <property type="match status" value="1"/>
</dbReference>
<dbReference type="SMART" id="SM00533">
    <property type="entry name" value="MUTSd"/>
    <property type="match status" value="1"/>
</dbReference>
<keyword evidence="2" id="KW-0547">Nucleotide-binding</keyword>
<accession>A0ABQ8GPD5</accession>
<dbReference type="InterPro" id="IPR045076">
    <property type="entry name" value="MutS"/>
</dbReference>
<evidence type="ECO:0000259" key="7">
    <source>
        <dbReference type="PROSITE" id="PS00486"/>
    </source>
</evidence>
<keyword evidence="3" id="KW-0067">ATP-binding</keyword>
<dbReference type="PANTHER" id="PTHR11361">
    <property type="entry name" value="DNA MISMATCH REPAIR PROTEIN MUTS FAMILY MEMBER"/>
    <property type="match status" value="1"/>
</dbReference>
<dbReference type="Proteomes" id="UP000774617">
    <property type="component" value="Unassembled WGS sequence"/>
</dbReference>
<dbReference type="InterPro" id="IPR000432">
    <property type="entry name" value="DNA_mismatch_repair_MutS_C"/>
</dbReference>
<dbReference type="Pfam" id="PF05192">
    <property type="entry name" value="MutS_III"/>
    <property type="match status" value="1"/>
</dbReference>
<dbReference type="Pfam" id="PF05190">
    <property type="entry name" value="MutS_IV"/>
    <property type="match status" value="1"/>
</dbReference>
<evidence type="ECO:0000256" key="3">
    <source>
        <dbReference type="ARBA" id="ARBA00022840"/>
    </source>
</evidence>
<proteinExistence type="inferred from homology"/>
<dbReference type="SMART" id="SM00534">
    <property type="entry name" value="MUTSac"/>
    <property type="match status" value="1"/>
</dbReference>
<sequence>MATHTSASTVCLPLISRPYTSQRARRRTGTGRPTTTATSIAKLESQHIVCAVSESRGVSPTVGLAIVNLDTVQAVLCQICDSQTYVRTVHKLHVYAPTEILVVSTAADPRSKLVSIIKENVDEIGSHITPIDRRYWAETAGAEYVQQLALADDVEAIKLSLEGNYFCVCCFAAAMKYIELNHGVTFAPHSLRIKYEPSEGSMMIDISTIRALELIQNLENPTSRQCLFGLLNETLTSMGARLLRSNILQPITNRETLNIRYDALEEMSTKEDMFFAVRQGMWSSVCPAALSANASAALKGFLDVDKLLSALILVPTKSSVQMMEQAINHIIMLKQFVVSIRPIYESLTGARSLLLHEIRAFCHPENINPLHELIDSVINEDITFATRPLDLRNQHTYAVGVNGLLDVARQAYREATEDALELVAQLEATHHLRLTVKYDTDRQFYIQLNATDLENRILPPVFTNIHKRKALIECQTVDLMKRNQKIVDAHNEVVCLSNKAVQDLAVDTRAYMASLYKVGESIAMLDMISSFAHLVTSQEYTRPRLTDTLAIKAGRHPIREKIQSANFIPNDFYATEGQRFQIITGCNMSGKSTYIRSVALMSVMAQIGMFAPAQYASMPIRSQLFARVSLDDSIEANVSTFAAEMREMAFILRNISKDSIAIIDELGRGTSTRDGLAIALSIAEALIDSRALVWFATHFGDLANILAERSGVVNLHLAVNVRENGGVINMLYKVAEGPVTVQHCGLGLARIVSLPPEVLETAEELSTQLQQRTKRRQKASVTILRERRRKLILHLKEHLLHAQSGAMDGEVLANWLKGLQREFVVKMSAIDADHSGMKPSENDEALESNDRSSPVNGGNTGDICVAQRIEDHDTTIMVSRARTSAPWSA</sequence>
<dbReference type="InterPro" id="IPR036678">
    <property type="entry name" value="MutS_con_dom_sf"/>
</dbReference>
<dbReference type="SUPFAM" id="SSF53150">
    <property type="entry name" value="DNA repair protein MutS, domain II"/>
    <property type="match status" value="1"/>
</dbReference>
<dbReference type="PIRSF" id="PIRSF005813">
    <property type="entry name" value="MSH2"/>
    <property type="match status" value="1"/>
</dbReference>
<protein>
    <submittedName>
        <fullName evidence="8">DNA mismatch repair protein Msh4</fullName>
    </submittedName>
</protein>
<evidence type="ECO:0000256" key="5">
    <source>
        <dbReference type="ARBA" id="ARBA00023254"/>
    </source>
</evidence>
<organism evidence="8 9">
    <name type="scientific">Macrophomina phaseolina</name>
    <dbReference type="NCBI Taxonomy" id="35725"/>
    <lineage>
        <taxon>Eukaryota</taxon>
        <taxon>Fungi</taxon>
        <taxon>Dikarya</taxon>
        <taxon>Ascomycota</taxon>
        <taxon>Pezizomycotina</taxon>
        <taxon>Dothideomycetes</taxon>
        <taxon>Dothideomycetes incertae sedis</taxon>
        <taxon>Botryosphaeriales</taxon>
        <taxon>Botryosphaeriaceae</taxon>
        <taxon>Macrophomina</taxon>
    </lineage>
</organism>
<comment type="caution">
    <text evidence="8">The sequence shown here is derived from an EMBL/GenBank/DDBJ whole genome shotgun (WGS) entry which is preliminary data.</text>
</comment>
<evidence type="ECO:0000256" key="1">
    <source>
        <dbReference type="ARBA" id="ARBA00006271"/>
    </source>
</evidence>
<evidence type="ECO:0000256" key="6">
    <source>
        <dbReference type="SAM" id="MobiDB-lite"/>
    </source>
</evidence>
<dbReference type="InterPro" id="IPR011184">
    <property type="entry name" value="DNA_mismatch_repair_Msh2"/>
</dbReference>
<dbReference type="PROSITE" id="PS00486">
    <property type="entry name" value="DNA_MISMATCH_REPAIR_2"/>
    <property type="match status" value="1"/>
</dbReference>
<dbReference type="EMBL" id="JAGTJR010000003">
    <property type="protein sequence ID" value="KAH7062042.1"/>
    <property type="molecule type" value="Genomic_DNA"/>
</dbReference>
<gene>
    <name evidence="8" type="ORF">B0J12DRAFT_564468</name>
</gene>
<dbReference type="SUPFAM" id="SSF52540">
    <property type="entry name" value="P-loop containing nucleoside triphosphate hydrolases"/>
    <property type="match status" value="1"/>
</dbReference>
<dbReference type="InterPro" id="IPR007861">
    <property type="entry name" value="DNA_mismatch_repair_MutS_clamp"/>
</dbReference>
<name>A0ABQ8GPD5_9PEZI</name>
<keyword evidence="5" id="KW-0469">Meiosis</keyword>
<evidence type="ECO:0000256" key="4">
    <source>
        <dbReference type="ARBA" id="ARBA00023125"/>
    </source>
</evidence>
<keyword evidence="4" id="KW-0238">DNA-binding</keyword>
<evidence type="ECO:0000313" key="8">
    <source>
        <dbReference type="EMBL" id="KAH7062042.1"/>
    </source>
</evidence>
<dbReference type="Gene3D" id="3.40.50.300">
    <property type="entry name" value="P-loop containing nucleotide triphosphate hydrolases"/>
    <property type="match status" value="1"/>
</dbReference>
<evidence type="ECO:0000256" key="2">
    <source>
        <dbReference type="ARBA" id="ARBA00022741"/>
    </source>
</evidence>
<dbReference type="InterPro" id="IPR027417">
    <property type="entry name" value="P-loop_NTPase"/>
</dbReference>
<dbReference type="Pfam" id="PF05188">
    <property type="entry name" value="MutS_II"/>
    <property type="match status" value="1"/>
</dbReference>
<dbReference type="Gene3D" id="3.30.420.110">
    <property type="entry name" value="MutS, connector domain"/>
    <property type="match status" value="1"/>
</dbReference>
<dbReference type="SUPFAM" id="SSF48334">
    <property type="entry name" value="DNA repair protein MutS, domain III"/>
    <property type="match status" value="1"/>
</dbReference>
<evidence type="ECO:0000313" key="9">
    <source>
        <dbReference type="Proteomes" id="UP000774617"/>
    </source>
</evidence>
<dbReference type="Pfam" id="PF00488">
    <property type="entry name" value="MutS_V"/>
    <property type="match status" value="1"/>
</dbReference>
<reference evidence="8 9" key="1">
    <citation type="journal article" date="2021" name="Nat. Commun.">
        <title>Genetic determinants of endophytism in the Arabidopsis root mycobiome.</title>
        <authorList>
            <person name="Mesny F."/>
            <person name="Miyauchi S."/>
            <person name="Thiergart T."/>
            <person name="Pickel B."/>
            <person name="Atanasova L."/>
            <person name="Karlsson M."/>
            <person name="Huettel B."/>
            <person name="Barry K.W."/>
            <person name="Haridas S."/>
            <person name="Chen C."/>
            <person name="Bauer D."/>
            <person name="Andreopoulos W."/>
            <person name="Pangilinan J."/>
            <person name="LaButti K."/>
            <person name="Riley R."/>
            <person name="Lipzen A."/>
            <person name="Clum A."/>
            <person name="Drula E."/>
            <person name="Henrissat B."/>
            <person name="Kohler A."/>
            <person name="Grigoriev I.V."/>
            <person name="Martin F.M."/>
            <person name="Hacquard S."/>
        </authorList>
    </citation>
    <scope>NUCLEOTIDE SEQUENCE [LARGE SCALE GENOMIC DNA]</scope>
    <source>
        <strain evidence="8 9">MPI-SDFR-AT-0080</strain>
    </source>
</reference>
<dbReference type="Gene3D" id="1.10.1420.10">
    <property type="match status" value="2"/>
</dbReference>
<feature type="domain" description="DNA mismatch repair proteins mutS family" evidence="7">
    <location>
        <begin position="659"/>
        <end position="675"/>
    </location>
</feature>
<feature type="region of interest" description="Disordered" evidence="6">
    <location>
        <begin position="833"/>
        <end position="861"/>
    </location>
</feature>
<dbReference type="InterPro" id="IPR007696">
    <property type="entry name" value="DNA_mismatch_repair_MutS_core"/>
</dbReference>
<comment type="similarity">
    <text evidence="1">Belongs to the DNA mismatch repair MutS family.</text>
</comment>